<evidence type="ECO:0000313" key="24">
    <source>
        <dbReference type="RefSeq" id="YP_001095994.1"/>
    </source>
</evidence>
<keyword evidence="10" id="KW-0999">Mitochondrion inner membrane</keyword>
<comment type="cofactor">
    <cofactor evidence="18">
        <name>heme</name>
        <dbReference type="ChEBI" id="CHEBI:30413"/>
    </cofactor>
    <text evidence="18">Binds 2 heme groups non-covalently.</text>
</comment>
<dbReference type="GO" id="GO:0005743">
    <property type="term" value="C:mitochondrial inner membrane"/>
    <property type="evidence" value="ECO:0007669"/>
    <property type="project" value="UniProtKB-SubCell"/>
</dbReference>
<reference evidence="24 25" key="3">
    <citation type="submission" date="2025-04" db="UniProtKB">
        <authorList>
            <consortium name="RefSeq"/>
        </authorList>
    </citation>
    <scope>IDENTIFICATION</scope>
    <source>
        <strain evidence="24 25">COS</strain>
    </source>
</reference>
<comment type="subunit">
    <text evidence="3">The main subunits of complex b-c1 are: cytochrome b, cytochrome c1 and the Rieske protein.</text>
</comment>
<comment type="subcellular location">
    <subcellularLocation>
        <location evidence="2">Mitochondrion inner membrane</location>
        <topology evidence="2">Multi-pass membrane protein</topology>
    </subcellularLocation>
</comment>
<feature type="binding site" description="axial binding residue" evidence="18">
    <location>
        <position position="187"/>
    </location>
    <ligand>
        <name>heme b</name>
        <dbReference type="ChEBI" id="CHEBI:60344"/>
        <label>b566</label>
    </ligand>
    <ligandPart>
        <name>Fe</name>
        <dbReference type="ChEBI" id="CHEBI:18248"/>
    </ligandPart>
</feature>
<dbReference type="GO" id="GO:0008121">
    <property type="term" value="F:quinol-cytochrome-c reductase activity"/>
    <property type="evidence" value="ECO:0007669"/>
    <property type="project" value="InterPro"/>
</dbReference>
<dbReference type="EMBL" id="EF221760">
    <property type="protein sequence ID" value="ABN45829.1"/>
    <property type="molecule type" value="Genomic_DNA"/>
</dbReference>
<accession>A3RE60</accession>
<evidence type="ECO:0000313" key="25">
    <source>
        <dbReference type="RefSeq" id="YP_001096005.1"/>
    </source>
</evidence>
<organism evidence="22">
    <name type="scientific">Galendromus occidentalis</name>
    <name type="common">western predatory mite</name>
    <dbReference type="NCBI Taxonomy" id="34638"/>
    <lineage>
        <taxon>Eukaryota</taxon>
        <taxon>Metazoa</taxon>
        <taxon>Ecdysozoa</taxon>
        <taxon>Arthropoda</taxon>
        <taxon>Chelicerata</taxon>
        <taxon>Arachnida</taxon>
        <taxon>Acari</taxon>
        <taxon>Parasitiformes</taxon>
        <taxon>Mesostigmata</taxon>
        <taxon>Gamasina</taxon>
        <taxon>Phytoseioidea</taxon>
        <taxon>Phytoseiidae</taxon>
        <taxon>Typhlodrominae</taxon>
        <taxon>Galendromus</taxon>
    </lineage>
</organism>
<dbReference type="InterPro" id="IPR048260">
    <property type="entry name" value="Cytochrome_b_C_euk/bac"/>
</dbReference>
<evidence type="ECO:0000256" key="18">
    <source>
        <dbReference type="PIRSR" id="PIRSR038885-2"/>
    </source>
</evidence>
<dbReference type="InterPro" id="IPR030689">
    <property type="entry name" value="Cytochrome_b"/>
</dbReference>
<feature type="domain" description="Cytochrome b/b6 C-terminal region profile" evidence="21">
    <location>
        <begin position="201"/>
        <end position="357"/>
    </location>
</feature>
<keyword evidence="11 19" id="KW-0249">Electron transport</keyword>
<evidence type="ECO:0000256" key="7">
    <source>
        <dbReference type="ARBA" id="ARBA00022660"/>
    </source>
</evidence>
<comment type="cofactor">
    <cofactor evidence="19">
        <name>heme b</name>
        <dbReference type="ChEBI" id="CHEBI:60344"/>
    </cofactor>
    <text evidence="19">Binds 2 heme groups non-covalently.</text>
</comment>
<dbReference type="GO" id="GO:0046872">
    <property type="term" value="F:metal ion binding"/>
    <property type="evidence" value="ECO:0007669"/>
    <property type="project" value="UniProtKB-UniRule"/>
</dbReference>
<feature type="transmembrane region" description="Helical" evidence="19">
    <location>
        <begin position="131"/>
        <end position="149"/>
    </location>
</feature>
<dbReference type="InterPro" id="IPR027387">
    <property type="entry name" value="Cytb/b6-like_sf"/>
</dbReference>
<keyword evidence="6 18" id="KW-0349">Heme</keyword>
<evidence type="ECO:0000256" key="10">
    <source>
        <dbReference type="ARBA" id="ARBA00022792"/>
    </source>
</evidence>
<feature type="transmembrane region" description="Helical" evidence="19">
    <location>
        <begin position="169"/>
        <end position="191"/>
    </location>
</feature>
<keyword evidence="13 18" id="KW-0408">Iron</keyword>
<dbReference type="AlphaFoldDB" id="A3RE60"/>
<dbReference type="InterPro" id="IPR005797">
    <property type="entry name" value="Cyt_b/b6_N"/>
</dbReference>
<dbReference type="PROSITE" id="PS51003">
    <property type="entry name" value="CYTB_CTER"/>
    <property type="match status" value="1"/>
</dbReference>
<dbReference type="GO" id="GO:0016491">
    <property type="term" value="F:oxidoreductase activity"/>
    <property type="evidence" value="ECO:0007669"/>
    <property type="project" value="UniProtKB-UniRule"/>
</dbReference>
<feature type="transmembrane region" description="Helical" evidence="19">
    <location>
        <begin position="20"/>
        <end position="44"/>
    </location>
</feature>
<feature type="binding site" description="axial binding residue" evidence="18">
    <location>
        <position position="73"/>
    </location>
    <ligand>
        <name>heme b</name>
        <dbReference type="ChEBI" id="CHEBI:60344"/>
        <label>b562</label>
    </ligand>
    <ligandPart>
        <name>Fe</name>
        <dbReference type="ChEBI" id="CHEBI:18248"/>
    </ligandPart>
</feature>
<dbReference type="InterPro" id="IPR036150">
    <property type="entry name" value="Cyt_b/b6_C_sf"/>
</dbReference>
<dbReference type="Pfam" id="PF00033">
    <property type="entry name" value="Cytochrome_B"/>
    <property type="match status" value="1"/>
</dbReference>
<dbReference type="CDD" id="cd00284">
    <property type="entry name" value="Cytochrome_b_N"/>
    <property type="match status" value="1"/>
</dbReference>
<dbReference type="SUPFAM" id="SSF81648">
    <property type="entry name" value="a domain/subunit of cytochrome bc1 complex (Ubiquinol-cytochrome c reductase)"/>
    <property type="match status" value="1"/>
</dbReference>
<feature type="transmembrane region" description="Helical" evidence="19">
    <location>
        <begin position="279"/>
        <end position="298"/>
    </location>
</feature>
<evidence type="ECO:0000256" key="2">
    <source>
        <dbReference type="ARBA" id="ARBA00004448"/>
    </source>
</evidence>
<dbReference type="GO" id="GO:0006122">
    <property type="term" value="P:mitochondrial electron transport, ubiquinol to cytochrome c"/>
    <property type="evidence" value="ECO:0007669"/>
    <property type="project" value="TreeGrafter"/>
</dbReference>
<reference evidence="24 25" key="1">
    <citation type="submission" date="2000-08" db="EMBL/GenBank/DDBJ databases">
        <authorList>
            <consortium name="NCBI Genome Project"/>
        </authorList>
    </citation>
    <scope>NUCLEOTIDE SEQUENCE</scope>
    <source>
        <strain evidence="24 25">COS</strain>
    </source>
</reference>
<protein>
    <recommendedName>
        <fullName evidence="4 19">Cytochrome b</fullName>
    </recommendedName>
</protein>
<evidence type="ECO:0000256" key="11">
    <source>
        <dbReference type="ARBA" id="ARBA00022982"/>
    </source>
</evidence>
<feature type="domain" description="Cytochrome b/b6 N-terminal region profile" evidence="20">
    <location>
        <begin position="1"/>
        <end position="200"/>
    </location>
</feature>
<keyword evidence="12 19" id="KW-1133">Transmembrane helix</keyword>
<dbReference type="SUPFAM" id="SSF81342">
    <property type="entry name" value="Transmembrane di-heme cytochromes"/>
    <property type="match status" value="1"/>
</dbReference>
<evidence type="ECO:0000256" key="4">
    <source>
        <dbReference type="ARBA" id="ARBA00013531"/>
    </source>
</evidence>
<dbReference type="Pfam" id="PF00032">
    <property type="entry name" value="Cytochrom_B_C"/>
    <property type="match status" value="1"/>
</dbReference>
<evidence type="ECO:0000256" key="17">
    <source>
        <dbReference type="PIRSR" id="PIRSR038885-1"/>
    </source>
</evidence>
<keyword evidence="9 18" id="KW-0479">Metal-binding</keyword>
<evidence type="ECO:0000256" key="1">
    <source>
        <dbReference type="ARBA" id="ARBA00002566"/>
    </source>
</evidence>
<dbReference type="InterPro" id="IPR048259">
    <property type="entry name" value="Cytochrome_b_N_euk/bac"/>
</dbReference>
<name>A3RE60_9ACAR</name>
<comment type="function">
    <text evidence="1 19">Component of the ubiquinol-cytochrome c reductase complex (complex III or cytochrome b-c1 complex) that is part of the mitochondrial respiratory chain. The b-c1 complex mediates electron transfer from ubiquinol to cytochrome c. Contributes to the generation of a proton gradient across the mitochondrial membrane that is then used for ATP synthesis.</text>
</comment>
<keyword evidence="16 19" id="KW-0472">Membrane</keyword>
<feature type="transmembrane region" description="Helical" evidence="19">
    <location>
        <begin position="103"/>
        <end position="124"/>
    </location>
</feature>
<feature type="transmembrane region" description="Helical" evidence="19">
    <location>
        <begin position="220"/>
        <end position="241"/>
    </location>
</feature>
<dbReference type="PANTHER" id="PTHR19271">
    <property type="entry name" value="CYTOCHROME B"/>
    <property type="match status" value="1"/>
</dbReference>
<dbReference type="GO" id="GO:0045275">
    <property type="term" value="C:respiratory chain complex III"/>
    <property type="evidence" value="ECO:0007669"/>
    <property type="project" value="InterPro"/>
</dbReference>
<gene>
    <name evidence="22" type="primary">CytB</name>
    <name evidence="24 25" type="synonym">CYTB</name>
    <name evidence="24" type="ORF">KEG52_p01</name>
    <name evidence="25" type="ORF">KEG52_p11</name>
</gene>
<evidence type="ECO:0000256" key="3">
    <source>
        <dbReference type="ARBA" id="ARBA00011649"/>
    </source>
</evidence>
<keyword evidence="14" id="KW-0830">Ubiquinone</keyword>
<keyword evidence="7 19" id="KW-0679">Respiratory chain</keyword>
<dbReference type="InterPro" id="IPR016174">
    <property type="entry name" value="Di-haem_cyt_TM"/>
</dbReference>
<evidence type="ECO:0000259" key="21">
    <source>
        <dbReference type="PROSITE" id="PS51003"/>
    </source>
</evidence>
<reference evidence="22 23" key="2">
    <citation type="journal article" date="2007" name="Gene">
        <title>The mitochondrial genome of the predatory mite Metaseiulus occidentalis (Arthropoda: Chelicerata: Acari: Phytoseiidae) is unexpectedly large and contains several novel features.</title>
        <authorList>
            <person name="Jeyaprakash A."/>
            <person name="Hoy M.A."/>
        </authorList>
    </citation>
    <scope>NUCLEOTIDE SEQUENCE</scope>
    <source>
        <strain evidence="22 24">COS</strain>
    </source>
</reference>
<evidence type="ECO:0000256" key="6">
    <source>
        <dbReference type="ARBA" id="ARBA00022617"/>
    </source>
</evidence>
<evidence type="ECO:0000256" key="5">
    <source>
        <dbReference type="ARBA" id="ARBA00022448"/>
    </source>
</evidence>
<dbReference type="RefSeq" id="YP_001096005.1">
    <property type="nucleotide sequence ID" value="NC_009093.1"/>
</dbReference>
<dbReference type="CTD" id="4519"/>
<dbReference type="PANTHER" id="PTHR19271:SF16">
    <property type="entry name" value="CYTOCHROME B"/>
    <property type="match status" value="1"/>
</dbReference>
<evidence type="ECO:0000256" key="15">
    <source>
        <dbReference type="ARBA" id="ARBA00023128"/>
    </source>
</evidence>
<feature type="binding site" description="axial binding residue" evidence="18">
    <location>
        <position position="87"/>
    </location>
    <ligand>
        <name>heme b</name>
        <dbReference type="ChEBI" id="CHEBI:60344"/>
        <label>b566</label>
    </ligand>
    <ligandPart>
        <name>Fe</name>
        <dbReference type="ChEBI" id="CHEBI:18248"/>
    </ligandPart>
</feature>
<dbReference type="GeneID" id="4924553"/>
<dbReference type="PIRSF" id="PIRSF038885">
    <property type="entry name" value="COB"/>
    <property type="match status" value="1"/>
</dbReference>
<evidence type="ECO:0000256" key="9">
    <source>
        <dbReference type="ARBA" id="ARBA00022723"/>
    </source>
</evidence>
<keyword evidence="5 19" id="KW-0813">Transport</keyword>
<evidence type="ECO:0000313" key="23">
    <source>
        <dbReference type="Proteomes" id="UP000694867"/>
    </source>
</evidence>
<dbReference type="CDD" id="cd00290">
    <property type="entry name" value="cytochrome_b_C"/>
    <property type="match status" value="1"/>
</dbReference>
<feature type="transmembrane region" description="Helical" evidence="19">
    <location>
        <begin position="338"/>
        <end position="356"/>
    </location>
</feature>
<feature type="transmembrane region" description="Helical" evidence="19">
    <location>
        <begin position="310"/>
        <end position="332"/>
    </location>
</feature>
<evidence type="ECO:0000256" key="16">
    <source>
        <dbReference type="ARBA" id="ARBA00023136"/>
    </source>
</evidence>
<sequence length="357" mass="41811">MSNFYTKNLYMPMPSNISYWWNFGALLGICLTIQLSTGLLLSMFYENSVISSFDSISQISRNMNLGWMMRSMHANGASFFFIFIYMHIGRSLMFKSFSNLNKVWFSGFTILMLLFATAFLGYVLPWGQMSFWGATVITSLLSSFPYFGQTMTTWLWGSFSVSKPTLMRFFSLHFILPLIMTSMVLIHIIFLHEKGSNNPLGLNSNYDKIPFYPFFIWKDLLTVWLFMMIFLILCNIFPFIFMDPDNFIMANPLSTPPHIQPEWYFLFAYAILRTIPNKLGGVLMLFMSIFILMTLPFIKSIKMHLNNETMTFKIFYFTWLMNFLFLTLMGAAPIEEPFMETSMFSSLVYFIFFLSYL</sequence>
<feature type="binding site" evidence="17">
    <location>
        <position position="192"/>
    </location>
    <ligand>
        <name>a ubiquinone</name>
        <dbReference type="ChEBI" id="CHEBI:16389"/>
    </ligand>
</feature>
<evidence type="ECO:0000259" key="20">
    <source>
        <dbReference type="PROSITE" id="PS51002"/>
    </source>
</evidence>
<dbReference type="OrthoDB" id="6493434at2759"/>
<dbReference type="Gene3D" id="1.20.810.10">
    <property type="entry name" value="Cytochrome Bc1 Complex, Chain C"/>
    <property type="match status" value="1"/>
</dbReference>
<dbReference type="RefSeq" id="YP_001095994.1">
    <property type="nucleotide sequence ID" value="NC_009093.1"/>
</dbReference>
<feature type="binding site" description="axial binding residue" evidence="18">
    <location>
        <position position="173"/>
    </location>
    <ligand>
        <name>heme b</name>
        <dbReference type="ChEBI" id="CHEBI:60344"/>
        <label>b562</label>
    </ligand>
    <ligandPart>
        <name>Fe</name>
        <dbReference type="ChEBI" id="CHEBI:18248"/>
    </ligandPart>
</feature>
<evidence type="ECO:0000256" key="12">
    <source>
        <dbReference type="ARBA" id="ARBA00022989"/>
    </source>
</evidence>
<comment type="similarity">
    <text evidence="19">Belongs to the cytochrome b family.</text>
</comment>
<proteinExistence type="inferred from homology"/>
<geneLocation type="mitochondrion" evidence="22 24"/>
<dbReference type="GeneID" id="4924546"/>
<keyword evidence="8 19" id="KW-0812">Transmembrane</keyword>
<dbReference type="PROSITE" id="PS51002">
    <property type="entry name" value="CYTB_NTER"/>
    <property type="match status" value="1"/>
</dbReference>
<evidence type="ECO:0000256" key="13">
    <source>
        <dbReference type="ARBA" id="ARBA00023004"/>
    </source>
</evidence>
<dbReference type="Proteomes" id="UP000694867">
    <property type="component" value="Mitochondrion MT"/>
</dbReference>
<dbReference type="InterPro" id="IPR005798">
    <property type="entry name" value="Cyt_b/b6_C"/>
</dbReference>
<feature type="transmembrane region" description="Helical" evidence="19">
    <location>
        <begin position="65"/>
        <end position="88"/>
    </location>
</feature>
<keyword evidence="15 19" id="KW-0496">Mitochondrion</keyword>
<evidence type="ECO:0000313" key="22">
    <source>
        <dbReference type="EMBL" id="ABN45840.1"/>
    </source>
</evidence>
<keyword evidence="23" id="KW-1185">Reference proteome</keyword>
<evidence type="ECO:0000256" key="14">
    <source>
        <dbReference type="ARBA" id="ARBA00023075"/>
    </source>
</evidence>
<dbReference type="EMBL" id="EF221760">
    <property type="protein sequence ID" value="ABN45840.1"/>
    <property type="molecule type" value="Genomic_DNA"/>
</dbReference>
<evidence type="ECO:0000256" key="8">
    <source>
        <dbReference type="ARBA" id="ARBA00022692"/>
    </source>
</evidence>
<evidence type="ECO:0000256" key="19">
    <source>
        <dbReference type="RuleBase" id="RU362117"/>
    </source>
</evidence>